<organism evidence="3 4">
    <name type="scientific">Coptis chinensis</name>
    <dbReference type="NCBI Taxonomy" id="261450"/>
    <lineage>
        <taxon>Eukaryota</taxon>
        <taxon>Viridiplantae</taxon>
        <taxon>Streptophyta</taxon>
        <taxon>Embryophyta</taxon>
        <taxon>Tracheophyta</taxon>
        <taxon>Spermatophyta</taxon>
        <taxon>Magnoliopsida</taxon>
        <taxon>Ranunculales</taxon>
        <taxon>Ranunculaceae</taxon>
        <taxon>Coptidoideae</taxon>
        <taxon>Coptis</taxon>
    </lineage>
</organism>
<name>A0A835LD24_9MAGN</name>
<dbReference type="PANTHER" id="PTHR33400">
    <property type="entry name" value="ZINC FINGER CCCH DOMAIN-CONTAINING PROTEIN 6-RELATED"/>
    <property type="match status" value="1"/>
</dbReference>
<evidence type="ECO:0000313" key="3">
    <source>
        <dbReference type="EMBL" id="KAF9588007.1"/>
    </source>
</evidence>
<evidence type="ECO:0000313" key="4">
    <source>
        <dbReference type="Proteomes" id="UP000631114"/>
    </source>
</evidence>
<keyword evidence="1" id="KW-0238">DNA-binding</keyword>
<dbReference type="EMBL" id="JADFTS010000009">
    <property type="protein sequence ID" value="KAF9588007.1"/>
    <property type="molecule type" value="Genomic_DNA"/>
</dbReference>
<comment type="caution">
    <text evidence="3">The sequence shown here is derived from an EMBL/GenBank/DDBJ whole genome shotgun (WGS) entry which is preliminary data.</text>
</comment>
<keyword evidence="4" id="KW-1185">Reference proteome</keyword>
<gene>
    <name evidence="3" type="ORF">IFM89_006886</name>
</gene>
<feature type="region of interest" description="Disordered" evidence="2">
    <location>
        <begin position="41"/>
        <end position="67"/>
    </location>
</feature>
<evidence type="ECO:0000256" key="2">
    <source>
        <dbReference type="SAM" id="MobiDB-lite"/>
    </source>
</evidence>
<dbReference type="OrthoDB" id="1928519at2759"/>
<evidence type="ECO:0000256" key="1">
    <source>
        <dbReference type="ARBA" id="ARBA00023125"/>
    </source>
</evidence>
<dbReference type="AlphaFoldDB" id="A0A835LD24"/>
<dbReference type="GO" id="GO:0003677">
    <property type="term" value="F:DNA binding"/>
    <property type="evidence" value="ECO:0007669"/>
    <property type="project" value="UniProtKB-KW"/>
</dbReference>
<sequence length="138" mass="15132">MFEATYPLPSAIPASPSVSLKLEDSYNEDHQITLIPISPIENEDGFTHKPQRNVLTTPKPPNVNDKSSKGLVQLAVVASASAASTAFMRSNKQGSLIDQKLLIKILSNLEMIEKMVTDYGPVANLQSVQMPKYIVIEH</sequence>
<dbReference type="Proteomes" id="UP000631114">
    <property type="component" value="Unassembled WGS sequence"/>
</dbReference>
<dbReference type="PANTHER" id="PTHR33400:SF2">
    <property type="entry name" value="ZINC FINGER CCCH DOMAIN-CONTAINING PROTEIN 6"/>
    <property type="match status" value="1"/>
</dbReference>
<proteinExistence type="predicted"/>
<accession>A0A835LD24</accession>
<protein>
    <submittedName>
        <fullName evidence="3">Uncharacterized protein</fullName>
    </submittedName>
</protein>
<reference evidence="3 4" key="1">
    <citation type="submission" date="2020-10" db="EMBL/GenBank/DDBJ databases">
        <title>The Coptis chinensis genome and diversification of protoberbering-type alkaloids.</title>
        <authorList>
            <person name="Wang B."/>
            <person name="Shu S."/>
            <person name="Song C."/>
            <person name="Liu Y."/>
        </authorList>
    </citation>
    <scope>NUCLEOTIDE SEQUENCE [LARGE SCALE GENOMIC DNA]</scope>
    <source>
        <strain evidence="3">HL-2020</strain>
        <tissue evidence="3">Leaf</tissue>
    </source>
</reference>